<dbReference type="Gene3D" id="3.50.50.60">
    <property type="entry name" value="FAD/NAD(P)-binding domain"/>
    <property type="match status" value="1"/>
</dbReference>
<dbReference type="InterPro" id="IPR006076">
    <property type="entry name" value="FAD-dep_OxRdtase"/>
</dbReference>
<protein>
    <recommendedName>
        <fullName evidence="8">L-2-hydroxyglutarate dehydrogenase, mitochondrial</fullName>
        <ecNumber evidence="7">1.1.99.2</ecNumber>
    </recommendedName>
</protein>
<dbReference type="InParanoid" id="A0A4S2MN00"/>
<accession>A0A4S2MN00</accession>
<dbReference type="GO" id="GO:0047545">
    <property type="term" value="F:(S)-2-hydroxyglutarate dehydrogenase activity"/>
    <property type="evidence" value="ECO:0007669"/>
    <property type="project" value="UniProtKB-EC"/>
</dbReference>
<comment type="similarity">
    <text evidence="6">Belongs to the L2HGDH family.</text>
</comment>
<dbReference type="PANTHER" id="PTHR43104">
    <property type="entry name" value="L-2-HYDROXYGLUTARATE DEHYDROGENASE, MITOCHONDRIAL"/>
    <property type="match status" value="1"/>
</dbReference>
<proteinExistence type="inferred from homology"/>
<evidence type="ECO:0000256" key="4">
    <source>
        <dbReference type="ARBA" id="ARBA00023002"/>
    </source>
</evidence>
<keyword evidence="11" id="KW-1185">Reference proteome</keyword>
<keyword evidence="4" id="KW-0560">Oxidoreductase</keyword>
<reference evidence="10 11" key="1">
    <citation type="submission" date="2019-04" db="EMBL/GenBank/DDBJ databases">
        <title>Comparative genomics and transcriptomics to analyze fruiting body development in filamentous ascomycetes.</title>
        <authorList>
            <consortium name="DOE Joint Genome Institute"/>
            <person name="Lutkenhaus R."/>
            <person name="Traeger S."/>
            <person name="Breuer J."/>
            <person name="Kuo A."/>
            <person name="Lipzen A."/>
            <person name="Pangilinan J."/>
            <person name="Dilworth D."/>
            <person name="Sandor L."/>
            <person name="Poggeler S."/>
            <person name="Barry K."/>
            <person name="Grigoriev I.V."/>
            <person name="Nowrousian M."/>
        </authorList>
    </citation>
    <scope>NUCLEOTIDE SEQUENCE [LARGE SCALE GENOMIC DNA]</scope>
    <source>
        <strain evidence="10 11">CBS 389.68</strain>
    </source>
</reference>
<dbReference type="EMBL" id="ML220140">
    <property type="protein sequence ID" value="TGZ78506.1"/>
    <property type="molecule type" value="Genomic_DNA"/>
</dbReference>
<evidence type="ECO:0000259" key="9">
    <source>
        <dbReference type="Pfam" id="PF01266"/>
    </source>
</evidence>
<comment type="cofactor">
    <cofactor evidence="1">
        <name>FAD</name>
        <dbReference type="ChEBI" id="CHEBI:57692"/>
    </cofactor>
</comment>
<evidence type="ECO:0000256" key="1">
    <source>
        <dbReference type="ARBA" id="ARBA00001974"/>
    </source>
</evidence>
<evidence type="ECO:0000256" key="8">
    <source>
        <dbReference type="ARBA" id="ARBA00041137"/>
    </source>
</evidence>
<dbReference type="Proteomes" id="UP000298138">
    <property type="component" value="Unassembled WGS sequence"/>
</dbReference>
<feature type="domain" description="FAD dependent oxidoreductase" evidence="9">
    <location>
        <begin position="12"/>
        <end position="368"/>
    </location>
</feature>
<dbReference type="SUPFAM" id="SSF51905">
    <property type="entry name" value="FAD/NAD(P)-binding domain"/>
    <property type="match status" value="1"/>
</dbReference>
<dbReference type="PANTHER" id="PTHR43104:SF4">
    <property type="entry name" value="L-2-HYDROXYGLUTARATE DEHYDROGENASE, MITOCHONDRIAL"/>
    <property type="match status" value="1"/>
</dbReference>
<dbReference type="STRING" id="341454.A0A4S2MN00"/>
<evidence type="ECO:0000256" key="7">
    <source>
        <dbReference type="ARBA" id="ARBA00038878"/>
    </source>
</evidence>
<evidence type="ECO:0000313" key="11">
    <source>
        <dbReference type="Proteomes" id="UP000298138"/>
    </source>
</evidence>
<dbReference type="Gene3D" id="3.30.9.10">
    <property type="entry name" value="D-Amino Acid Oxidase, subunit A, domain 2"/>
    <property type="match status" value="1"/>
</dbReference>
<evidence type="ECO:0000256" key="3">
    <source>
        <dbReference type="ARBA" id="ARBA00022827"/>
    </source>
</evidence>
<evidence type="ECO:0000256" key="5">
    <source>
        <dbReference type="ARBA" id="ARBA00036066"/>
    </source>
</evidence>
<evidence type="ECO:0000256" key="6">
    <source>
        <dbReference type="ARBA" id="ARBA00037941"/>
    </source>
</evidence>
<comment type="catalytic activity">
    <reaction evidence="5">
        <text>(S)-2-hydroxyglutarate + A = 2-oxoglutarate + AH2</text>
        <dbReference type="Rhea" id="RHEA:21252"/>
        <dbReference type="ChEBI" id="CHEBI:13193"/>
        <dbReference type="ChEBI" id="CHEBI:16782"/>
        <dbReference type="ChEBI" id="CHEBI:16810"/>
        <dbReference type="ChEBI" id="CHEBI:17499"/>
        <dbReference type="EC" id="1.1.99.2"/>
    </reaction>
</comment>
<dbReference type="EC" id="1.1.99.2" evidence="7"/>
<sequence>MASRTLNDVTHCVIGGGVVGLAVARQLASRPNTTTVLLERHNAVGTETSSRNSEVIHAGLYYPTGSLKTALCIAGKELMYEYCKSRKVPHRNCGKWIVAQTPDQLEALYSVYSHATQHKIPMRWLDPSESKSREPNVRAEAGVLESPTTGIVDSHALMLTLLGEFEEHGGDVAFNCPVTAIRKIENGFEFTTPESRITADVVVNAAGLGAVEVANMILPEERKMKPYYCKGTYFSYSRKQPEVRTLVYPAPVKGLGGLGTHLTLDMAGRLRFGPDVEWVEDPGDLVPSTERLELAVKAIREYLPDIEEEALSPDYCGMRPKLRPQAGGGVGQVDFVIREEKGLKGLVNLLGIESPGLTSSLAIAKYVYDILYKN</sequence>
<name>A0A4S2MN00_9PEZI</name>
<evidence type="ECO:0000256" key="2">
    <source>
        <dbReference type="ARBA" id="ARBA00022630"/>
    </source>
</evidence>
<dbReference type="OrthoDB" id="498204at2759"/>
<keyword evidence="3" id="KW-0274">FAD</keyword>
<keyword evidence="2" id="KW-0285">Flavoprotein</keyword>
<dbReference type="AlphaFoldDB" id="A0A4S2MN00"/>
<gene>
    <name evidence="10" type="ORF">EX30DRAFT_334228</name>
</gene>
<dbReference type="InterPro" id="IPR036188">
    <property type="entry name" value="FAD/NAD-bd_sf"/>
</dbReference>
<organism evidence="10 11">
    <name type="scientific">Ascodesmis nigricans</name>
    <dbReference type="NCBI Taxonomy" id="341454"/>
    <lineage>
        <taxon>Eukaryota</taxon>
        <taxon>Fungi</taxon>
        <taxon>Dikarya</taxon>
        <taxon>Ascomycota</taxon>
        <taxon>Pezizomycotina</taxon>
        <taxon>Pezizomycetes</taxon>
        <taxon>Pezizales</taxon>
        <taxon>Ascodesmidaceae</taxon>
        <taxon>Ascodesmis</taxon>
    </lineage>
</organism>
<evidence type="ECO:0000313" key="10">
    <source>
        <dbReference type="EMBL" id="TGZ78506.1"/>
    </source>
</evidence>
<dbReference type="Pfam" id="PF01266">
    <property type="entry name" value="DAO"/>
    <property type="match status" value="1"/>
</dbReference>